<keyword evidence="1" id="KW-0433">Leucine-rich repeat</keyword>
<dbReference type="PROSITE" id="PS50104">
    <property type="entry name" value="TIR"/>
    <property type="match status" value="1"/>
</dbReference>
<dbReference type="InterPro" id="IPR000157">
    <property type="entry name" value="TIR_dom"/>
</dbReference>
<dbReference type="InterPro" id="IPR042197">
    <property type="entry name" value="Apaf_helical"/>
</dbReference>
<dbReference type="EMBL" id="JASCZI010121122">
    <property type="protein sequence ID" value="MED6159918.1"/>
    <property type="molecule type" value="Genomic_DNA"/>
</dbReference>
<dbReference type="Proteomes" id="UP001341840">
    <property type="component" value="Unassembled WGS sequence"/>
</dbReference>
<dbReference type="SUPFAM" id="SSF52200">
    <property type="entry name" value="Toll/Interleukin receptor TIR domain"/>
    <property type="match status" value="1"/>
</dbReference>
<dbReference type="SMART" id="SM00255">
    <property type="entry name" value="TIR"/>
    <property type="match status" value="1"/>
</dbReference>
<dbReference type="InterPro" id="IPR058192">
    <property type="entry name" value="WHD_ROQ1-like"/>
</dbReference>
<dbReference type="InterPro" id="IPR035897">
    <property type="entry name" value="Toll_tir_struct_dom_sf"/>
</dbReference>
<keyword evidence="6" id="KW-1185">Reference proteome</keyword>
<evidence type="ECO:0000256" key="2">
    <source>
        <dbReference type="ARBA" id="ARBA00022737"/>
    </source>
</evidence>
<dbReference type="Gene3D" id="1.10.8.430">
    <property type="entry name" value="Helical domain of apoptotic protease-activating factors"/>
    <property type="match status" value="1"/>
</dbReference>
<feature type="domain" description="TIR" evidence="4">
    <location>
        <begin position="14"/>
        <end position="182"/>
    </location>
</feature>
<sequence>MMAKASSSSLTWDWTYDVFLSFRGQDTRNGFTGNLYHALDQRGIHTFIDDEELQKGEEITPTLLKAIQESRIAIIVFSKNYASSTFCLDELAKILELLKLEGRLVWPIFYDVDPSDIRHQKGSYGEALAKHEERFQHDNGKIRKWRNALREAANLSGSHFKLGSQQEYKFIENIVDDISKKLSYTPLHVADNPVGLESPVLEVKSLLRVGSNKDDEDGVHMVGICGSGGIGKTTLARAVYNSVADQFDGLCFLADVRENAIHKNGLAQLQETLLSEVLDESNIRIRDVNRGIPMIKRRLQQKKILLILDDVDDLSQLRAIAGGDDWFGSGSRIIITSRDKHLLEAQYGMNPNMIYEVKELDKKEALELFCWKAFRSNKVKSGYEEISNRVLSYAGGVPLALEIIGSNLYNKSIDQWSSALEKYKKIPIKKIQDVLEVSYDGLHEDEKSIFLDIACFFKKEKISYMKQMLHVRGFHPEDGIDVLIDRSLMKIDKNNNCVRMHDLIQDMGREIVRRESASKPGKRSRLWNDEDIIHVLENDMGTDRVEVIILHSSKHRVNWSGKAFKKMRNLKVLIFWDSFNSLSYMDFGECEFLTQVPDLSGVPNLGALCLDNCRNLVKVDNSVGFLEKLILLSAQRCTNLLTLVDEINLPSLETLDLSGCTSLVCFPEIVAKMENIRAIYLDSTAIDDLPLTMFNLVSLERLYIRNCTDLKTLQGCVRLLPKLEVVIFPNQRGFRLNSVIHGFQQEISSKFMIHRGPRPLVPLWEAYCTVSSDLNLIRLYYPHRRVSPAGESSGGSEGASCVSFWYRRRLPGVISVLFTTETTDIDAIGSVLEFRVLALVNRSYMFSSSSVYVISETRTRQPLLVNVILGTLKGHSERFFFRSESENVWNLVQIVGEMYFHRPCTEEEGKRTAVGAVMKRSSVRFDREYCCMEDIRYVNDECDEERGGSGECDGCCYGPESPKSCIMRDPGEDDKAATGVDRNLIKVSLPNMLWFMGCMEPFNRQ</sequence>
<name>A0ABU6UJU0_9FABA</name>
<dbReference type="Gene3D" id="3.80.10.10">
    <property type="entry name" value="Ribonuclease Inhibitor"/>
    <property type="match status" value="1"/>
</dbReference>
<reference evidence="5 6" key="1">
    <citation type="journal article" date="2023" name="Plants (Basel)">
        <title>Bridging the Gap: Combining Genomics and Transcriptomics Approaches to Understand Stylosanthes scabra, an Orphan Legume from the Brazilian Caatinga.</title>
        <authorList>
            <person name="Ferreira-Neto J.R.C."/>
            <person name="da Silva M.D."/>
            <person name="Binneck E."/>
            <person name="de Melo N.F."/>
            <person name="da Silva R.H."/>
            <person name="de Melo A.L.T.M."/>
            <person name="Pandolfi V."/>
            <person name="Bustamante F.O."/>
            <person name="Brasileiro-Vidal A.C."/>
            <person name="Benko-Iseppon A.M."/>
        </authorList>
    </citation>
    <scope>NUCLEOTIDE SEQUENCE [LARGE SCALE GENOMIC DNA]</scope>
    <source>
        <tissue evidence="5">Leaves</tissue>
    </source>
</reference>
<dbReference type="Pfam" id="PF00931">
    <property type="entry name" value="NB-ARC"/>
    <property type="match status" value="1"/>
</dbReference>
<evidence type="ECO:0000313" key="5">
    <source>
        <dbReference type="EMBL" id="MED6159918.1"/>
    </source>
</evidence>
<dbReference type="PANTHER" id="PTHR11017">
    <property type="entry name" value="LEUCINE-RICH REPEAT-CONTAINING PROTEIN"/>
    <property type="match status" value="1"/>
</dbReference>
<dbReference type="PANTHER" id="PTHR11017:SF455">
    <property type="entry name" value="NB-ARC DOMAIN PROTEIN"/>
    <property type="match status" value="1"/>
</dbReference>
<keyword evidence="2" id="KW-0677">Repeat</keyword>
<evidence type="ECO:0000313" key="6">
    <source>
        <dbReference type="Proteomes" id="UP001341840"/>
    </source>
</evidence>
<dbReference type="InterPro" id="IPR027417">
    <property type="entry name" value="P-loop_NTPase"/>
</dbReference>
<dbReference type="InterPro" id="IPR044974">
    <property type="entry name" value="Disease_R_plants"/>
</dbReference>
<dbReference type="SUPFAM" id="SSF52058">
    <property type="entry name" value="L domain-like"/>
    <property type="match status" value="1"/>
</dbReference>
<gene>
    <name evidence="5" type="ORF">PIB30_046695</name>
</gene>
<dbReference type="Pfam" id="PF23286">
    <property type="entry name" value="LRR_13"/>
    <property type="match status" value="1"/>
</dbReference>
<evidence type="ECO:0000256" key="3">
    <source>
        <dbReference type="ARBA" id="ARBA00022821"/>
    </source>
</evidence>
<comment type="caution">
    <text evidence="5">The sequence shown here is derived from an EMBL/GenBank/DDBJ whole genome shotgun (WGS) entry which is preliminary data.</text>
</comment>
<accession>A0ABU6UJU0</accession>
<organism evidence="5 6">
    <name type="scientific">Stylosanthes scabra</name>
    <dbReference type="NCBI Taxonomy" id="79078"/>
    <lineage>
        <taxon>Eukaryota</taxon>
        <taxon>Viridiplantae</taxon>
        <taxon>Streptophyta</taxon>
        <taxon>Embryophyta</taxon>
        <taxon>Tracheophyta</taxon>
        <taxon>Spermatophyta</taxon>
        <taxon>Magnoliopsida</taxon>
        <taxon>eudicotyledons</taxon>
        <taxon>Gunneridae</taxon>
        <taxon>Pentapetalae</taxon>
        <taxon>rosids</taxon>
        <taxon>fabids</taxon>
        <taxon>Fabales</taxon>
        <taxon>Fabaceae</taxon>
        <taxon>Papilionoideae</taxon>
        <taxon>50 kb inversion clade</taxon>
        <taxon>dalbergioids sensu lato</taxon>
        <taxon>Dalbergieae</taxon>
        <taxon>Pterocarpus clade</taxon>
        <taxon>Stylosanthes</taxon>
    </lineage>
</organism>
<dbReference type="InterPro" id="IPR058546">
    <property type="entry name" value="RPS4B/Roq1-like_LRR"/>
</dbReference>
<protein>
    <recommendedName>
        <fullName evidence="4">TIR domain-containing protein</fullName>
    </recommendedName>
</protein>
<proteinExistence type="predicted"/>
<dbReference type="InterPro" id="IPR032675">
    <property type="entry name" value="LRR_dom_sf"/>
</dbReference>
<dbReference type="Pfam" id="PF01582">
    <property type="entry name" value="TIR"/>
    <property type="match status" value="1"/>
</dbReference>
<dbReference type="Gene3D" id="3.40.50.300">
    <property type="entry name" value="P-loop containing nucleotide triphosphate hydrolases"/>
    <property type="match status" value="1"/>
</dbReference>
<dbReference type="Gene3D" id="3.40.50.10140">
    <property type="entry name" value="Toll/interleukin-1 receptor homology (TIR) domain"/>
    <property type="match status" value="1"/>
</dbReference>
<dbReference type="Pfam" id="PF23282">
    <property type="entry name" value="WHD_ROQ1"/>
    <property type="match status" value="1"/>
</dbReference>
<dbReference type="SUPFAM" id="SSF52540">
    <property type="entry name" value="P-loop containing nucleoside triphosphate hydrolases"/>
    <property type="match status" value="1"/>
</dbReference>
<keyword evidence="3" id="KW-0611">Plant defense</keyword>
<dbReference type="InterPro" id="IPR002182">
    <property type="entry name" value="NB-ARC"/>
</dbReference>
<evidence type="ECO:0000259" key="4">
    <source>
        <dbReference type="PROSITE" id="PS50104"/>
    </source>
</evidence>
<evidence type="ECO:0000256" key="1">
    <source>
        <dbReference type="ARBA" id="ARBA00022614"/>
    </source>
</evidence>
<dbReference type="PRINTS" id="PR00364">
    <property type="entry name" value="DISEASERSIST"/>
</dbReference>